<keyword evidence="1" id="KW-0479">Metal-binding</keyword>
<gene>
    <name evidence="7" type="ORF">OIU84_000901</name>
</gene>
<dbReference type="AlphaFoldDB" id="A0AAD6L665"/>
<evidence type="ECO:0000256" key="5">
    <source>
        <dbReference type="SAM" id="MobiDB-lite"/>
    </source>
</evidence>
<dbReference type="PROSITE" id="PS50966">
    <property type="entry name" value="ZF_SWIM"/>
    <property type="match status" value="1"/>
</dbReference>
<dbReference type="InterPro" id="IPR006564">
    <property type="entry name" value="Znf_PMZ"/>
</dbReference>
<proteinExistence type="predicted"/>
<dbReference type="Proteomes" id="UP001162972">
    <property type="component" value="Chromosome 18"/>
</dbReference>
<dbReference type="SUPFAM" id="SSF54277">
    <property type="entry name" value="CAD &amp; PB1 domains"/>
    <property type="match status" value="1"/>
</dbReference>
<dbReference type="PANTHER" id="PTHR31973:SF149">
    <property type="entry name" value="SWIM-TYPE DOMAIN-CONTAINING PROTEIN"/>
    <property type="match status" value="1"/>
</dbReference>
<keyword evidence="3" id="KW-0862">Zinc</keyword>
<dbReference type="InterPro" id="IPR007527">
    <property type="entry name" value="Znf_SWIM"/>
</dbReference>
<reference evidence="7 8" key="1">
    <citation type="journal article" date="2023" name="Int. J. Mol. Sci.">
        <title>De Novo Assembly and Annotation of 11 Diverse Shrub Willow (Salix) Genomes Reveals Novel Gene Organization in Sex-Linked Regions.</title>
        <authorList>
            <person name="Hyden B."/>
            <person name="Feng K."/>
            <person name="Yates T.B."/>
            <person name="Jawdy S."/>
            <person name="Cereghino C."/>
            <person name="Smart L.B."/>
            <person name="Muchero W."/>
        </authorList>
    </citation>
    <scope>NUCLEOTIDE SEQUENCE [LARGE SCALE GENOMIC DNA]</scope>
    <source>
        <tissue evidence="7">Shoot tip</tissue>
    </source>
</reference>
<feature type="domain" description="SWIM-type" evidence="6">
    <location>
        <begin position="815"/>
        <end position="847"/>
    </location>
</feature>
<organism evidence="7 8">
    <name type="scientific">Salix udensis</name>
    <dbReference type="NCBI Taxonomy" id="889485"/>
    <lineage>
        <taxon>Eukaryota</taxon>
        <taxon>Viridiplantae</taxon>
        <taxon>Streptophyta</taxon>
        <taxon>Embryophyta</taxon>
        <taxon>Tracheophyta</taxon>
        <taxon>Spermatophyta</taxon>
        <taxon>Magnoliopsida</taxon>
        <taxon>eudicotyledons</taxon>
        <taxon>Gunneridae</taxon>
        <taxon>Pentapetalae</taxon>
        <taxon>rosids</taxon>
        <taxon>fabids</taxon>
        <taxon>Malpighiales</taxon>
        <taxon>Salicaceae</taxon>
        <taxon>Saliceae</taxon>
        <taxon>Salix</taxon>
    </lineage>
</organism>
<dbReference type="Pfam" id="PF00564">
    <property type="entry name" value="PB1"/>
    <property type="match status" value="1"/>
</dbReference>
<evidence type="ECO:0000313" key="7">
    <source>
        <dbReference type="EMBL" id="KAJ6435770.1"/>
    </source>
</evidence>
<feature type="region of interest" description="Disordered" evidence="5">
    <location>
        <begin position="269"/>
        <end position="325"/>
    </location>
</feature>
<dbReference type="EMBL" id="JAPFFJ010000001">
    <property type="protein sequence ID" value="KAJ6435770.1"/>
    <property type="molecule type" value="Genomic_DNA"/>
</dbReference>
<dbReference type="SMART" id="SM00666">
    <property type="entry name" value="PB1"/>
    <property type="match status" value="1"/>
</dbReference>
<evidence type="ECO:0000256" key="3">
    <source>
        <dbReference type="ARBA" id="ARBA00022833"/>
    </source>
</evidence>
<protein>
    <recommendedName>
        <fullName evidence="6">SWIM-type domain-containing protein</fullName>
    </recommendedName>
</protein>
<dbReference type="InterPro" id="IPR018289">
    <property type="entry name" value="MULE_transposase_dom"/>
</dbReference>
<name>A0AAD6L665_9ROSI</name>
<evidence type="ECO:0000259" key="6">
    <source>
        <dbReference type="PROSITE" id="PS50966"/>
    </source>
</evidence>
<dbReference type="InterPro" id="IPR000270">
    <property type="entry name" value="PB1_dom"/>
</dbReference>
<feature type="region of interest" description="Disordered" evidence="5">
    <location>
        <begin position="1053"/>
        <end position="1082"/>
    </location>
</feature>
<sequence length="1082" mass="119655">MPRGKLILICQSGGEFVTNDDGSLSYNGGEAHALDINLETMFDDLKLKLAEMCNLEYESLSMKYFIPGNKRTLITVSSDKDLKRMFDIHGNSITADVYVMGREGFKREAYYMHASRASGIQLAETVLSPVPITVAPIAATSGNRRVLSSKSKRAAKAKGQSRVSSQLAVTSPTVTPTTVASDSICVLSSKTANTAKAEAKSPASSVLAITSKRSSPTITTDPGAAPLIPTDLVTVPVDTATHDSVTVDMNASPADTVKKRRRTASWKIGANGPSIVLDDENCESNSDSNGDGGDDDDDDDDQEMRSTSRKRKMRTRKGTSWKKNTWDHDNTVVDVAIEWQSDCEDNELSVDVLDSKDVSVERMVASWKKRITGVGQDFKNVAEFRDALQKYSIARRFAYRLKKNDTNRASGRCVVEGCSWRIHASWVESEQVFRIKKMNKSHTCGGESWKHATPNKNWLVSIIKDRLRQMPRQKPRDIVNGLFQDFGMELNYSQVWRGIEDAKEQLQGSKKEAYNLLPWFCEKIVEVNPGSFVKLSIGDDCKFQRLFVSFHASIYGFQNGCRPILFLDSITLKSKYHEILLTATALDGDDGFFPVSFAIVDIENGDNWNWFLEQLKHAISTSRSVTFVSDKEKGLMKSVLELFENAHHGYSIYHLLENLRRNWKGPFHGDGKVSLPGSLVAAAHAVRLDGFRMHTEQIKRVSSKVYDWLMQIEPEFWTNALFKGEHYNHITVDVAATYADWIEEVRELPITRKLEVLTRNITDLIHTCQRDSNCWTTKLTPSKEKKLQEDAFRAQFLKVLFSTDTLFEVHDDSIHVVDTEKRECTCLEWKLTGLPCRHAIAVFKCKGSSVYDYCSKYYTVDSFCSTYSKPILPILDNFNDLDEEKDASESVQVLPPTTPRPPIQPEEKRYYYRKGEPTRVMSCSRCKGEGHNKATCKQPAQPLEHTTTPAPALALDAPALALDAPALALDASALALDAPALALDAPALALDASALDAPALALDAPALALDAPALALDAPALALDAPALALDAPALALDAPVLALDAPAPGARDPTLIAEPLEHEEPTLIEPFPGSPSSAKVP</sequence>
<dbReference type="Pfam" id="PF10551">
    <property type="entry name" value="MULE"/>
    <property type="match status" value="1"/>
</dbReference>
<keyword evidence="8" id="KW-1185">Reference proteome</keyword>
<dbReference type="InterPro" id="IPR004332">
    <property type="entry name" value="Transposase_MuDR"/>
</dbReference>
<keyword evidence="2 4" id="KW-0863">Zinc-finger</keyword>
<evidence type="ECO:0000256" key="4">
    <source>
        <dbReference type="PROSITE-ProRule" id="PRU00325"/>
    </source>
</evidence>
<feature type="compositionally biased region" description="Acidic residues" evidence="5">
    <location>
        <begin position="292"/>
        <end position="302"/>
    </location>
</feature>
<evidence type="ECO:0000256" key="2">
    <source>
        <dbReference type="ARBA" id="ARBA00022771"/>
    </source>
</evidence>
<evidence type="ECO:0000313" key="8">
    <source>
        <dbReference type="Proteomes" id="UP001162972"/>
    </source>
</evidence>
<evidence type="ECO:0000256" key="1">
    <source>
        <dbReference type="ARBA" id="ARBA00022723"/>
    </source>
</evidence>
<feature type="compositionally biased region" description="Basic residues" evidence="5">
    <location>
        <begin position="307"/>
        <end position="320"/>
    </location>
</feature>
<dbReference type="Pfam" id="PF04434">
    <property type="entry name" value="SWIM"/>
    <property type="match status" value="1"/>
</dbReference>
<dbReference type="PANTHER" id="PTHR31973">
    <property type="entry name" value="POLYPROTEIN, PUTATIVE-RELATED"/>
    <property type="match status" value="1"/>
</dbReference>
<dbReference type="Pfam" id="PF03108">
    <property type="entry name" value="DBD_Tnp_Mut"/>
    <property type="match status" value="1"/>
</dbReference>
<accession>A0AAD6L665</accession>
<dbReference type="SMART" id="SM00575">
    <property type="entry name" value="ZnF_PMZ"/>
    <property type="match status" value="1"/>
</dbReference>
<comment type="caution">
    <text evidence="7">The sequence shown here is derived from an EMBL/GenBank/DDBJ whole genome shotgun (WGS) entry which is preliminary data.</text>
</comment>
<dbReference type="GO" id="GO:0008270">
    <property type="term" value="F:zinc ion binding"/>
    <property type="evidence" value="ECO:0007669"/>
    <property type="project" value="UniProtKB-KW"/>
</dbReference>